<organism evidence="2 3">
    <name type="scientific">Actinomyces oris</name>
    <dbReference type="NCBI Taxonomy" id="544580"/>
    <lineage>
        <taxon>Bacteria</taxon>
        <taxon>Bacillati</taxon>
        <taxon>Actinomycetota</taxon>
        <taxon>Actinomycetes</taxon>
        <taxon>Actinomycetales</taxon>
        <taxon>Actinomycetaceae</taxon>
        <taxon>Actinomyces</taxon>
    </lineage>
</organism>
<evidence type="ECO:0000256" key="1">
    <source>
        <dbReference type="SAM" id="MobiDB-lite"/>
    </source>
</evidence>
<proteinExistence type="predicted"/>
<dbReference type="Proteomes" id="UP000186857">
    <property type="component" value="Unassembled WGS sequence"/>
</dbReference>
<evidence type="ECO:0000313" key="3">
    <source>
        <dbReference type="Proteomes" id="UP000186857"/>
    </source>
</evidence>
<sequence length="82" mass="8586">MWERDAQAGDAPLMDGLGHSPVVPHPRQSQPAPSYRVAAVTPPGGGDVPPCPDMCHVASGEPPDRMACFLATGFRYGIQSAT</sequence>
<feature type="region of interest" description="Disordered" evidence="1">
    <location>
        <begin position="1"/>
        <end position="44"/>
    </location>
</feature>
<dbReference type="AlphaFoldDB" id="A0A1Q8V8W0"/>
<gene>
    <name evidence="2" type="ORF">BKH29_06740</name>
</gene>
<accession>A0A1Q8V8W0</accession>
<dbReference type="EMBL" id="MSKJ01000014">
    <property type="protein sequence ID" value="OLO44517.1"/>
    <property type="molecule type" value="Genomic_DNA"/>
</dbReference>
<protein>
    <submittedName>
        <fullName evidence="2">Uncharacterized protein</fullName>
    </submittedName>
</protein>
<reference evidence="2 3" key="1">
    <citation type="submission" date="2016-12" db="EMBL/GenBank/DDBJ databases">
        <title>Genomic Comparison of strains in the 'Actinomyces naeslundii' Group.</title>
        <authorList>
            <person name="Mughal S.R."/>
            <person name="Do T."/>
            <person name="Gilbert S.C."/>
            <person name="Witherden E.A."/>
            <person name="Didelot X."/>
            <person name="Beighton D."/>
        </authorList>
    </citation>
    <scope>NUCLEOTIDE SEQUENCE [LARGE SCALE GENOMIC DNA]</scope>
    <source>
        <strain evidence="2 3">CCUG 33920</strain>
    </source>
</reference>
<name>A0A1Q8V8W0_9ACTO</name>
<dbReference type="OrthoDB" id="9930534at2"/>
<comment type="caution">
    <text evidence="2">The sequence shown here is derived from an EMBL/GenBank/DDBJ whole genome shotgun (WGS) entry which is preliminary data.</text>
</comment>
<evidence type="ECO:0000313" key="2">
    <source>
        <dbReference type="EMBL" id="OLO44517.1"/>
    </source>
</evidence>